<dbReference type="PROSITE" id="PS50970">
    <property type="entry name" value="HCY"/>
    <property type="match status" value="1"/>
</dbReference>
<keyword evidence="3" id="KW-0479">Metal-binding</keyword>
<name>A0A6B8K9P0_9HYPH</name>
<protein>
    <submittedName>
        <fullName evidence="5">Homocysteine S-methyltransferase family protein</fullName>
    </submittedName>
</protein>
<gene>
    <name evidence="5" type="ORF">H2LOC_004485</name>
</gene>
<keyword evidence="1 3" id="KW-0489">Methyltransferase</keyword>
<feature type="binding site" evidence="3">
    <location>
        <position position="268"/>
    </location>
    <ligand>
        <name>Zn(2+)</name>
        <dbReference type="ChEBI" id="CHEBI:29105"/>
    </ligand>
</feature>
<dbReference type="PANTHER" id="PTHR11103">
    <property type="entry name" value="SLR1189 PROTEIN"/>
    <property type="match status" value="1"/>
</dbReference>
<dbReference type="Pfam" id="PF02574">
    <property type="entry name" value="S-methyl_trans"/>
    <property type="match status" value="1"/>
</dbReference>
<dbReference type="GO" id="GO:0032259">
    <property type="term" value="P:methylation"/>
    <property type="evidence" value="ECO:0007669"/>
    <property type="project" value="UniProtKB-KW"/>
</dbReference>
<evidence type="ECO:0000256" key="1">
    <source>
        <dbReference type="ARBA" id="ARBA00022603"/>
    </source>
</evidence>
<feature type="binding site" evidence="3">
    <location>
        <position position="341"/>
    </location>
    <ligand>
        <name>Zn(2+)</name>
        <dbReference type="ChEBI" id="CHEBI:29105"/>
    </ligand>
</feature>
<dbReference type="GO" id="GO:0046872">
    <property type="term" value="F:metal ion binding"/>
    <property type="evidence" value="ECO:0007669"/>
    <property type="project" value="UniProtKB-KW"/>
</dbReference>
<dbReference type="GO" id="GO:0008168">
    <property type="term" value="F:methyltransferase activity"/>
    <property type="evidence" value="ECO:0007669"/>
    <property type="project" value="UniProtKB-UniRule"/>
</dbReference>
<sequence>MADRRGEQARGLINFPAPSGTAAYRIEPVYGAPGERRRLEPRSSGSQMDFTEFLALGTPAIAEGAVLERVRRDPALALDPHILHGGLIYDAAGHARLGEIHRDYMGLARTAGLPLLIFTDTWRCSRRAVEASPFSGRQINEDHVRFLDELRDSFGDGAPIFIGGLLGPSGDAYRPEEGLTRPAAREFHRWQVEALAGAGIDFFHLATAPNVDEALGVADAMAQTRIPYVISFVIRRSGVVLDGTPLGEAMDRIESEAARAPAGYSVNCVHAAALESALEAVAATHPKAIERLLAFQGNTADREVEELDGSAELITEPPEVFAKNVKRVRDRFGLRFVGGCCGTDGGHIEALARKLSCEG</sequence>
<keyword evidence="3" id="KW-0862">Zinc</keyword>
<accession>A0A6B8K9P0</accession>
<evidence type="ECO:0000313" key="5">
    <source>
        <dbReference type="EMBL" id="QGM45004.1"/>
    </source>
</evidence>
<keyword evidence="2 3" id="KW-0808">Transferase</keyword>
<dbReference type="PANTHER" id="PTHR11103:SF18">
    <property type="entry name" value="SLR1189 PROTEIN"/>
    <property type="match status" value="1"/>
</dbReference>
<organism evidence="5 6">
    <name type="scientific">Methylocystis heyeri</name>
    <dbReference type="NCBI Taxonomy" id="391905"/>
    <lineage>
        <taxon>Bacteria</taxon>
        <taxon>Pseudomonadati</taxon>
        <taxon>Pseudomonadota</taxon>
        <taxon>Alphaproteobacteria</taxon>
        <taxon>Hyphomicrobiales</taxon>
        <taxon>Methylocystaceae</taxon>
        <taxon>Methylocystis</taxon>
    </lineage>
</organism>
<feature type="binding site" evidence="3">
    <location>
        <position position="340"/>
    </location>
    <ligand>
        <name>Zn(2+)</name>
        <dbReference type="ChEBI" id="CHEBI:29105"/>
    </ligand>
</feature>
<dbReference type="KEGG" id="mhey:H2LOC_004485"/>
<dbReference type="OrthoDB" id="9803687at2"/>
<feature type="domain" description="Hcy-binding" evidence="4">
    <location>
        <begin position="48"/>
        <end position="355"/>
    </location>
</feature>
<dbReference type="SUPFAM" id="SSF82282">
    <property type="entry name" value="Homocysteine S-methyltransferase"/>
    <property type="match status" value="1"/>
</dbReference>
<dbReference type="AlphaFoldDB" id="A0A6B8K9P0"/>
<comment type="cofactor">
    <cofactor evidence="3">
        <name>Zn(2+)</name>
        <dbReference type="ChEBI" id="CHEBI:29105"/>
    </cofactor>
</comment>
<keyword evidence="6" id="KW-1185">Reference proteome</keyword>
<evidence type="ECO:0000256" key="2">
    <source>
        <dbReference type="ARBA" id="ARBA00022679"/>
    </source>
</evidence>
<proteinExistence type="predicted"/>
<evidence type="ECO:0000256" key="3">
    <source>
        <dbReference type="PROSITE-ProRule" id="PRU00333"/>
    </source>
</evidence>
<evidence type="ECO:0000259" key="4">
    <source>
        <dbReference type="PROSITE" id="PS50970"/>
    </source>
</evidence>
<evidence type="ECO:0000313" key="6">
    <source>
        <dbReference type="Proteomes" id="UP000309061"/>
    </source>
</evidence>
<dbReference type="EMBL" id="CP046052">
    <property type="protein sequence ID" value="QGM45004.1"/>
    <property type="molecule type" value="Genomic_DNA"/>
</dbReference>
<reference evidence="5 6" key="1">
    <citation type="submission" date="2019-11" db="EMBL/GenBank/DDBJ databases">
        <title>The genome sequence of Methylocystis heyeri.</title>
        <authorList>
            <person name="Oshkin I.Y."/>
            <person name="Miroshnikov K."/>
            <person name="Dedysh S.N."/>
        </authorList>
    </citation>
    <scope>NUCLEOTIDE SEQUENCE [LARGE SCALE GENOMIC DNA]</scope>
    <source>
        <strain evidence="5 6">H2</strain>
    </source>
</reference>
<dbReference type="InterPro" id="IPR003726">
    <property type="entry name" value="HCY_dom"/>
</dbReference>
<dbReference type="Proteomes" id="UP000309061">
    <property type="component" value="Chromosome"/>
</dbReference>
<dbReference type="InterPro" id="IPR036589">
    <property type="entry name" value="HCY_dom_sf"/>
</dbReference>
<dbReference type="Gene3D" id="3.20.20.330">
    <property type="entry name" value="Homocysteine-binding-like domain"/>
    <property type="match status" value="1"/>
</dbReference>